<keyword evidence="6" id="KW-0597">Phosphoprotein</keyword>
<evidence type="ECO:0000256" key="7">
    <source>
        <dbReference type="PROSITE-ProRule" id="PRU01091"/>
    </source>
</evidence>
<dbReference type="Pfam" id="PF00072">
    <property type="entry name" value="Response_reg"/>
    <property type="match status" value="1"/>
</dbReference>
<dbReference type="Gene3D" id="3.40.50.2300">
    <property type="match status" value="1"/>
</dbReference>
<dbReference type="Gene3D" id="1.10.10.10">
    <property type="entry name" value="Winged helix-like DNA-binding domain superfamily/Winged helix DNA-binding domain"/>
    <property type="match status" value="1"/>
</dbReference>
<gene>
    <name evidence="10" type="ORF">SAMN02746066_00162</name>
</gene>
<dbReference type="SMART" id="SM00448">
    <property type="entry name" value="REC"/>
    <property type="match status" value="1"/>
</dbReference>
<dbReference type="GO" id="GO:0005829">
    <property type="term" value="C:cytosol"/>
    <property type="evidence" value="ECO:0007669"/>
    <property type="project" value="TreeGrafter"/>
</dbReference>
<evidence type="ECO:0000256" key="5">
    <source>
        <dbReference type="ARBA" id="ARBA00024867"/>
    </source>
</evidence>
<dbReference type="EMBL" id="FRCP01000005">
    <property type="protein sequence ID" value="SHL94660.1"/>
    <property type="molecule type" value="Genomic_DNA"/>
</dbReference>
<evidence type="ECO:0000259" key="9">
    <source>
        <dbReference type="PROSITE" id="PS51755"/>
    </source>
</evidence>
<evidence type="ECO:0000256" key="1">
    <source>
        <dbReference type="ARBA" id="ARBA00018672"/>
    </source>
</evidence>
<dbReference type="Gene3D" id="6.10.250.690">
    <property type="match status" value="1"/>
</dbReference>
<evidence type="ECO:0000256" key="6">
    <source>
        <dbReference type="PROSITE-ProRule" id="PRU00169"/>
    </source>
</evidence>
<proteinExistence type="predicted"/>
<dbReference type="Proteomes" id="UP000184038">
    <property type="component" value="Unassembled WGS sequence"/>
</dbReference>
<feature type="domain" description="Response regulatory" evidence="8">
    <location>
        <begin position="6"/>
        <end position="119"/>
    </location>
</feature>
<dbReference type="InterPro" id="IPR011006">
    <property type="entry name" value="CheY-like_superfamily"/>
</dbReference>
<dbReference type="GO" id="GO:0032993">
    <property type="term" value="C:protein-DNA complex"/>
    <property type="evidence" value="ECO:0007669"/>
    <property type="project" value="TreeGrafter"/>
</dbReference>
<organism evidence="10 11">
    <name type="scientific">Anaerosporobacter mobilis DSM 15930</name>
    <dbReference type="NCBI Taxonomy" id="1120996"/>
    <lineage>
        <taxon>Bacteria</taxon>
        <taxon>Bacillati</taxon>
        <taxon>Bacillota</taxon>
        <taxon>Clostridia</taxon>
        <taxon>Lachnospirales</taxon>
        <taxon>Lachnospiraceae</taxon>
        <taxon>Anaerosporobacter</taxon>
    </lineage>
</organism>
<dbReference type="PANTHER" id="PTHR48111:SF50">
    <property type="entry name" value="KDP OPERON TRANSCRIPTIONAL REGULATORY PROTEIN KDPE"/>
    <property type="match status" value="1"/>
</dbReference>
<dbReference type="InterPro" id="IPR036388">
    <property type="entry name" value="WH-like_DNA-bd_sf"/>
</dbReference>
<evidence type="ECO:0000256" key="4">
    <source>
        <dbReference type="ARBA" id="ARBA00023163"/>
    </source>
</evidence>
<dbReference type="PROSITE" id="PS51755">
    <property type="entry name" value="OMPR_PHOB"/>
    <property type="match status" value="1"/>
</dbReference>
<dbReference type="GO" id="GO:0006355">
    <property type="term" value="P:regulation of DNA-templated transcription"/>
    <property type="evidence" value="ECO:0007669"/>
    <property type="project" value="InterPro"/>
</dbReference>
<evidence type="ECO:0000259" key="8">
    <source>
        <dbReference type="PROSITE" id="PS50110"/>
    </source>
</evidence>
<dbReference type="RefSeq" id="WP_294488673.1">
    <property type="nucleotide sequence ID" value="NZ_FRCP01000005.1"/>
</dbReference>
<accession>A0A1M7ESG7</accession>
<keyword evidence="11" id="KW-1185">Reference proteome</keyword>
<dbReference type="InterPro" id="IPR001789">
    <property type="entry name" value="Sig_transdc_resp-reg_receiver"/>
</dbReference>
<keyword evidence="3 7" id="KW-0238">DNA-binding</keyword>
<protein>
    <recommendedName>
        <fullName evidence="1">Stage 0 sporulation protein A homolog</fullName>
    </recommendedName>
</protein>
<dbReference type="PANTHER" id="PTHR48111">
    <property type="entry name" value="REGULATOR OF RPOS"/>
    <property type="match status" value="1"/>
</dbReference>
<dbReference type="InterPro" id="IPR001867">
    <property type="entry name" value="OmpR/PhoB-type_DNA-bd"/>
</dbReference>
<dbReference type="Pfam" id="PF00486">
    <property type="entry name" value="Trans_reg_C"/>
    <property type="match status" value="1"/>
</dbReference>
<dbReference type="InterPro" id="IPR039420">
    <property type="entry name" value="WalR-like"/>
</dbReference>
<evidence type="ECO:0000313" key="11">
    <source>
        <dbReference type="Proteomes" id="UP000184038"/>
    </source>
</evidence>
<dbReference type="AlphaFoldDB" id="A0A1M7ESG7"/>
<dbReference type="SUPFAM" id="SSF52172">
    <property type="entry name" value="CheY-like"/>
    <property type="match status" value="1"/>
</dbReference>
<feature type="domain" description="OmpR/PhoB-type" evidence="9">
    <location>
        <begin position="133"/>
        <end position="232"/>
    </location>
</feature>
<sequence length="237" mass="27130">MNAKFTVLIIEDEENIASFIKNTLINHDYKVLLAYTGQQGLSLINSQCPDIILLDLGLPDMNGTDIIKSVRSWSSNPIVVVSARTQEYEKVEALELGADDYITKPFGTNELIARIRTSLRHSNRLLKDSPLYKRPYQCGNLYIDFLKRVVMINQQEVHLTPVEYKIVAHLAQNSGKVVTHSSLMTYVWGPYTDTDNKILRVNMANIRRKLEKNPAEPEYIYTEVGIGYRMKEDEYAN</sequence>
<dbReference type="CDD" id="cd00383">
    <property type="entry name" value="trans_reg_C"/>
    <property type="match status" value="1"/>
</dbReference>
<keyword evidence="4" id="KW-0804">Transcription</keyword>
<feature type="modified residue" description="4-aspartylphosphate" evidence="6">
    <location>
        <position position="55"/>
    </location>
</feature>
<dbReference type="GO" id="GO:0000976">
    <property type="term" value="F:transcription cis-regulatory region binding"/>
    <property type="evidence" value="ECO:0007669"/>
    <property type="project" value="TreeGrafter"/>
</dbReference>
<dbReference type="PROSITE" id="PS50110">
    <property type="entry name" value="RESPONSE_REGULATORY"/>
    <property type="match status" value="1"/>
</dbReference>
<evidence type="ECO:0000313" key="10">
    <source>
        <dbReference type="EMBL" id="SHL94660.1"/>
    </source>
</evidence>
<name>A0A1M7ESG7_9FIRM</name>
<dbReference type="SMART" id="SM00862">
    <property type="entry name" value="Trans_reg_C"/>
    <property type="match status" value="1"/>
</dbReference>
<dbReference type="GO" id="GO:0000156">
    <property type="term" value="F:phosphorelay response regulator activity"/>
    <property type="evidence" value="ECO:0007669"/>
    <property type="project" value="TreeGrafter"/>
</dbReference>
<dbReference type="CDD" id="cd17620">
    <property type="entry name" value="REC_OmpR_KdpE-like"/>
    <property type="match status" value="1"/>
</dbReference>
<keyword evidence="2" id="KW-0805">Transcription regulation</keyword>
<reference evidence="10 11" key="1">
    <citation type="submission" date="2016-11" db="EMBL/GenBank/DDBJ databases">
        <authorList>
            <person name="Jaros S."/>
            <person name="Januszkiewicz K."/>
            <person name="Wedrychowicz H."/>
        </authorList>
    </citation>
    <scope>NUCLEOTIDE SEQUENCE [LARGE SCALE GENOMIC DNA]</scope>
    <source>
        <strain evidence="10 11">DSM 15930</strain>
    </source>
</reference>
<evidence type="ECO:0000256" key="2">
    <source>
        <dbReference type="ARBA" id="ARBA00023015"/>
    </source>
</evidence>
<evidence type="ECO:0000256" key="3">
    <source>
        <dbReference type="ARBA" id="ARBA00023125"/>
    </source>
</evidence>
<feature type="DNA-binding region" description="OmpR/PhoB-type" evidence="7">
    <location>
        <begin position="133"/>
        <end position="232"/>
    </location>
</feature>
<dbReference type="STRING" id="1120996.SAMN02746066_00162"/>
<comment type="function">
    <text evidence="5">May play the central regulatory role in sporulation. It may be an element of the effector pathway responsible for the activation of sporulation genes in response to nutritional stress. Spo0A may act in concert with spo0H (a sigma factor) to control the expression of some genes that are critical to the sporulation process.</text>
</comment>